<dbReference type="InterPro" id="IPR000160">
    <property type="entry name" value="GGDEF_dom"/>
</dbReference>
<protein>
    <recommendedName>
        <fullName evidence="1">diguanylate cyclase</fullName>
        <ecNumber evidence="1">2.7.7.65</ecNumber>
    </recommendedName>
</protein>
<dbReference type="RefSeq" id="WP_225237589.1">
    <property type="nucleotide sequence ID" value="NZ_JAHYBX010000001.1"/>
</dbReference>
<dbReference type="CDD" id="cd01949">
    <property type="entry name" value="GGDEF"/>
    <property type="match status" value="1"/>
</dbReference>
<evidence type="ECO:0000313" key="6">
    <source>
        <dbReference type="EMBL" id="MCA1855218.1"/>
    </source>
</evidence>
<dbReference type="Pfam" id="PF20968">
    <property type="entry name" value="MASE8"/>
    <property type="match status" value="1"/>
</dbReference>
<organism evidence="6 7">
    <name type="scientific">Massilia hydrophila</name>
    <dbReference type="NCBI Taxonomy" id="3044279"/>
    <lineage>
        <taxon>Bacteria</taxon>
        <taxon>Pseudomonadati</taxon>
        <taxon>Pseudomonadota</taxon>
        <taxon>Betaproteobacteria</taxon>
        <taxon>Burkholderiales</taxon>
        <taxon>Oxalobacteraceae</taxon>
        <taxon>Telluria group</taxon>
        <taxon>Massilia</taxon>
    </lineage>
</organism>
<dbReference type="InterPro" id="IPR048431">
    <property type="entry name" value="MASE8"/>
</dbReference>
<dbReference type="EC" id="2.7.7.65" evidence="1"/>
<dbReference type="InterPro" id="IPR050469">
    <property type="entry name" value="Diguanylate_Cyclase"/>
</dbReference>
<dbReference type="Gene3D" id="3.30.70.270">
    <property type="match status" value="1"/>
</dbReference>
<dbReference type="NCBIfam" id="TIGR00254">
    <property type="entry name" value="GGDEF"/>
    <property type="match status" value="1"/>
</dbReference>
<dbReference type="Proteomes" id="UP001198602">
    <property type="component" value="Unassembled WGS sequence"/>
</dbReference>
<feature type="transmembrane region" description="Helical" evidence="4">
    <location>
        <begin position="60"/>
        <end position="81"/>
    </location>
</feature>
<dbReference type="InterPro" id="IPR029787">
    <property type="entry name" value="Nucleotide_cyclase"/>
</dbReference>
<keyword evidence="4" id="KW-1133">Transmembrane helix</keyword>
<gene>
    <name evidence="6" type="ORF">LE190_04675</name>
</gene>
<dbReference type="SMART" id="SM00267">
    <property type="entry name" value="GGDEF"/>
    <property type="match status" value="1"/>
</dbReference>
<evidence type="ECO:0000256" key="2">
    <source>
        <dbReference type="ARBA" id="ARBA00034247"/>
    </source>
</evidence>
<keyword evidence="4" id="KW-0812">Transmembrane</keyword>
<evidence type="ECO:0000259" key="5">
    <source>
        <dbReference type="PROSITE" id="PS50887"/>
    </source>
</evidence>
<feature type="transmembrane region" description="Helical" evidence="4">
    <location>
        <begin position="87"/>
        <end position="107"/>
    </location>
</feature>
<feature type="transmembrane region" description="Helical" evidence="4">
    <location>
        <begin position="139"/>
        <end position="157"/>
    </location>
</feature>
<feature type="region of interest" description="Disordered" evidence="3">
    <location>
        <begin position="1"/>
        <end position="23"/>
    </location>
</feature>
<dbReference type="PANTHER" id="PTHR45138">
    <property type="entry name" value="REGULATORY COMPONENTS OF SENSORY TRANSDUCTION SYSTEM"/>
    <property type="match status" value="1"/>
</dbReference>
<sequence length="396" mass="41715">MRAGKQSPAPFWPRIPAQAATPEPGSWRRLFGKAAALSGRLAPEDEREFGQALDRGLSDALPAFGIAFGCGVLLFSAWDYWIAPEHAATTALLRLALVLVGALGYLRWGGRMPVAWRCGLVYATHVGAMILSASLLPDGLVLALPAITGTMFPLALVEPRLSRLAALVGPPALLFGVVGATVLPQAVFASCLLVYAAMCGLLAAVALFQGRLLRKDFMAERALAYSARHDSLCGVLARGYLLELASHDIALARRYGHPLAIAMVDIDHFKRVNDTWGHPAGDTLLRAVSRACAGALRASDYFGRVGGEEFVCVMPETGETEALACAERMRLAVAALRVATPAATLSCTVSIGVARLAPGHGDVLALLADADAALYRAKEGGRDRVELAAPAMPDGA</sequence>
<evidence type="ECO:0000256" key="1">
    <source>
        <dbReference type="ARBA" id="ARBA00012528"/>
    </source>
</evidence>
<dbReference type="EMBL" id="JAHYBX010000001">
    <property type="protein sequence ID" value="MCA1855218.1"/>
    <property type="molecule type" value="Genomic_DNA"/>
</dbReference>
<reference evidence="6 7" key="1">
    <citation type="submission" date="2021-07" db="EMBL/GenBank/DDBJ databases">
        <title>Characterization of Violacein-producing bacteria and related species.</title>
        <authorList>
            <person name="Wilson H.S."/>
            <person name="De Leon M.E."/>
        </authorList>
    </citation>
    <scope>NUCLEOTIDE SEQUENCE [LARGE SCALE GENOMIC DNA]</scope>
    <source>
        <strain evidence="6 7">HSC-2F05</strain>
    </source>
</reference>
<dbReference type="SUPFAM" id="SSF55073">
    <property type="entry name" value="Nucleotide cyclase"/>
    <property type="match status" value="1"/>
</dbReference>
<feature type="domain" description="GGDEF" evidence="5">
    <location>
        <begin position="257"/>
        <end position="390"/>
    </location>
</feature>
<dbReference type="PANTHER" id="PTHR45138:SF9">
    <property type="entry name" value="DIGUANYLATE CYCLASE DGCM-RELATED"/>
    <property type="match status" value="1"/>
</dbReference>
<proteinExistence type="predicted"/>
<accession>A0ABS7Y6C3</accession>
<feature type="transmembrane region" description="Helical" evidence="4">
    <location>
        <begin position="164"/>
        <end position="181"/>
    </location>
</feature>
<feature type="transmembrane region" description="Helical" evidence="4">
    <location>
        <begin position="114"/>
        <end position="133"/>
    </location>
</feature>
<dbReference type="Pfam" id="PF00990">
    <property type="entry name" value="GGDEF"/>
    <property type="match status" value="1"/>
</dbReference>
<evidence type="ECO:0000313" key="7">
    <source>
        <dbReference type="Proteomes" id="UP001198602"/>
    </source>
</evidence>
<dbReference type="PROSITE" id="PS50887">
    <property type="entry name" value="GGDEF"/>
    <property type="match status" value="1"/>
</dbReference>
<feature type="transmembrane region" description="Helical" evidence="4">
    <location>
        <begin position="187"/>
        <end position="208"/>
    </location>
</feature>
<keyword evidence="4" id="KW-0472">Membrane</keyword>
<keyword evidence="7" id="KW-1185">Reference proteome</keyword>
<dbReference type="InterPro" id="IPR043128">
    <property type="entry name" value="Rev_trsase/Diguanyl_cyclase"/>
</dbReference>
<comment type="caution">
    <text evidence="6">The sequence shown here is derived from an EMBL/GenBank/DDBJ whole genome shotgun (WGS) entry which is preliminary data.</text>
</comment>
<evidence type="ECO:0000256" key="3">
    <source>
        <dbReference type="SAM" id="MobiDB-lite"/>
    </source>
</evidence>
<comment type="catalytic activity">
    <reaction evidence="2">
        <text>2 GTP = 3',3'-c-di-GMP + 2 diphosphate</text>
        <dbReference type="Rhea" id="RHEA:24898"/>
        <dbReference type="ChEBI" id="CHEBI:33019"/>
        <dbReference type="ChEBI" id="CHEBI:37565"/>
        <dbReference type="ChEBI" id="CHEBI:58805"/>
        <dbReference type="EC" id="2.7.7.65"/>
    </reaction>
</comment>
<name>A0ABS7Y6C3_9BURK</name>
<evidence type="ECO:0000256" key="4">
    <source>
        <dbReference type="SAM" id="Phobius"/>
    </source>
</evidence>